<comment type="caution">
    <text evidence="2">The sequence shown here is derived from an EMBL/GenBank/DDBJ whole genome shotgun (WGS) entry which is preliminary data.</text>
</comment>
<dbReference type="RefSeq" id="WP_378141285.1">
    <property type="nucleotide sequence ID" value="NZ_JBHSEF010000021.1"/>
</dbReference>
<evidence type="ECO:0000313" key="3">
    <source>
        <dbReference type="Proteomes" id="UP001595733"/>
    </source>
</evidence>
<keyword evidence="1" id="KW-1133">Transmembrane helix</keyword>
<feature type="transmembrane region" description="Helical" evidence="1">
    <location>
        <begin position="40"/>
        <end position="58"/>
    </location>
</feature>
<name>A0ABV8UUH5_9BACL</name>
<keyword evidence="3" id="KW-1185">Reference proteome</keyword>
<evidence type="ECO:0000256" key="1">
    <source>
        <dbReference type="SAM" id="Phobius"/>
    </source>
</evidence>
<keyword evidence="1" id="KW-0812">Transmembrane</keyword>
<dbReference type="Proteomes" id="UP001595733">
    <property type="component" value="Unassembled WGS sequence"/>
</dbReference>
<proteinExistence type="predicted"/>
<reference evidence="3" key="1">
    <citation type="journal article" date="2019" name="Int. J. Syst. Evol. Microbiol.">
        <title>The Global Catalogue of Microorganisms (GCM) 10K type strain sequencing project: providing services to taxonomists for standard genome sequencing and annotation.</title>
        <authorList>
            <consortium name="The Broad Institute Genomics Platform"/>
            <consortium name="The Broad Institute Genome Sequencing Center for Infectious Disease"/>
            <person name="Wu L."/>
            <person name="Ma J."/>
        </authorList>
    </citation>
    <scope>NUCLEOTIDE SEQUENCE [LARGE SCALE GENOMIC DNA]</scope>
    <source>
        <strain evidence="3">CCUG 50353</strain>
    </source>
</reference>
<feature type="transmembrane region" description="Helical" evidence="1">
    <location>
        <begin position="9"/>
        <end position="28"/>
    </location>
</feature>
<gene>
    <name evidence="2" type="ORF">ACFO0S_07975</name>
</gene>
<sequence>MKSTREKRLMLMIFHYIVSIAALIFIFIYRERLQELGTLWLYIGITVILLALAFFETYRYRKENHS</sequence>
<keyword evidence="1" id="KW-0472">Membrane</keyword>
<accession>A0ABV8UUH5</accession>
<protein>
    <submittedName>
        <fullName evidence="2">Uncharacterized protein</fullName>
    </submittedName>
</protein>
<organism evidence="2 3">
    <name type="scientific">Chryseomicrobium palamuruense</name>
    <dbReference type="NCBI Taxonomy" id="682973"/>
    <lineage>
        <taxon>Bacteria</taxon>
        <taxon>Bacillati</taxon>
        <taxon>Bacillota</taxon>
        <taxon>Bacilli</taxon>
        <taxon>Bacillales</taxon>
        <taxon>Caryophanaceae</taxon>
        <taxon>Chryseomicrobium</taxon>
    </lineage>
</organism>
<evidence type="ECO:0000313" key="2">
    <source>
        <dbReference type="EMBL" id="MFC4354981.1"/>
    </source>
</evidence>
<dbReference type="EMBL" id="JBHSEF010000021">
    <property type="protein sequence ID" value="MFC4354981.1"/>
    <property type="molecule type" value="Genomic_DNA"/>
</dbReference>